<dbReference type="AlphaFoldDB" id="A0A2P2NHE2"/>
<proteinExistence type="predicted"/>
<dbReference type="PANTHER" id="PTHR35708:SF3">
    <property type="entry name" value="GB|AAD25831.1"/>
    <property type="match status" value="1"/>
</dbReference>
<protein>
    <submittedName>
        <fullName evidence="1">Uncharacterized protein</fullName>
    </submittedName>
</protein>
<organism evidence="1">
    <name type="scientific">Rhizophora mucronata</name>
    <name type="common">Asiatic mangrove</name>
    <dbReference type="NCBI Taxonomy" id="61149"/>
    <lineage>
        <taxon>Eukaryota</taxon>
        <taxon>Viridiplantae</taxon>
        <taxon>Streptophyta</taxon>
        <taxon>Embryophyta</taxon>
        <taxon>Tracheophyta</taxon>
        <taxon>Spermatophyta</taxon>
        <taxon>Magnoliopsida</taxon>
        <taxon>eudicotyledons</taxon>
        <taxon>Gunneridae</taxon>
        <taxon>Pentapetalae</taxon>
        <taxon>rosids</taxon>
        <taxon>fabids</taxon>
        <taxon>Malpighiales</taxon>
        <taxon>Rhizophoraceae</taxon>
        <taxon>Rhizophora</taxon>
    </lineage>
</organism>
<evidence type="ECO:0000313" key="1">
    <source>
        <dbReference type="EMBL" id="MBX41912.1"/>
    </source>
</evidence>
<sequence>MELLEETDEVSEEDNLIEIDLSMGLIKGSALEIEA</sequence>
<name>A0A2P2NHE2_RHIMU</name>
<dbReference type="PANTHER" id="PTHR35708">
    <property type="entry name" value="GB|AAD25831.1"/>
    <property type="match status" value="1"/>
</dbReference>
<dbReference type="EMBL" id="GGEC01061428">
    <property type="protein sequence ID" value="MBX41912.1"/>
    <property type="molecule type" value="Transcribed_RNA"/>
</dbReference>
<accession>A0A2P2NHE2</accession>
<reference evidence="1" key="1">
    <citation type="submission" date="2018-02" db="EMBL/GenBank/DDBJ databases">
        <title>Rhizophora mucronata_Transcriptome.</title>
        <authorList>
            <person name="Meera S.P."/>
            <person name="Sreeshan A."/>
            <person name="Augustine A."/>
        </authorList>
    </citation>
    <scope>NUCLEOTIDE SEQUENCE</scope>
    <source>
        <tissue evidence="1">Leaf</tissue>
    </source>
</reference>